<comment type="caution">
    <text evidence="1">The sequence shown here is derived from an EMBL/GenBank/DDBJ whole genome shotgun (WGS) entry which is preliminary data.</text>
</comment>
<organism evidence="1 2">
    <name type="scientific">Pyropia yezoensis</name>
    <name type="common">Susabi-nori</name>
    <name type="synonym">Porphyra yezoensis</name>
    <dbReference type="NCBI Taxonomy" id="2788"/>
    <lineage>
        <taxon>Eukaryota</taxon>
        <taxon>Rhodophyta</taxon>
        <taxon>Bangiophyceae</taxon>
        <taxon>Bangiales</taxon>
        <taxon>Bangiaceae</taxon>
        <taxon>Pyropia</taxon>
    </lineage>
</organism>
<accession>A0ACC3C3X2</accession>
<keyword evidence="2" id="KW-1185">Reference proteome</keyword>
<protein>
    <submittedName>
        <fullName evidence="1">Uncharacterized protein</fullName>
    </submittedName>
</protein>
<evidence type="ECO:0000313" key="2">
    <source>
        <dbReference type="Proteomes" id="UP000798662"/>
    </source>
</evidence>
<proteinExistence type="predicted"/>
<dbReference type="EMBL" id="CM020619">
    <property type="protein sequence ID" value="KAK1864915.1"/>
    <property type="molecule type" value="Genomic_DNA"/>
</dbReference>
<gene>
    <name evidence="1" type="ORF">I4F81_007451</name>
</gene>
<sequence length="347" mass="35968">MRRREDGFHELESLFQAISLHDTLRFRIKRPGGGGGETPRRRLPQMGPPAGPLRSAVSADGNGGGSGKEGEDVDVDVDVDTLECTTPGVPTDGSNLVLRALAAFRAATGSTTHYHVHLAKAIPHEAGLGGGSSNAATALWAANHLAGRPLSPQALADIGAGLGSDVAFFFSPGTALCSGRGEAFTGVPRLPPTALYIVKPPVGLPTPAVFRALDLAAVSDADPDALLAALRTSLYGAPLVNDLEAPSFAIAPELADLKALLVGCGFKKVLMSGSGSSFYCLGEPAEVGGLERALRAADLTDVRVLRGMFINRRATTVEGGPAGGDWYMDGEVEPLRPLRYNPTSLVG</sequence>
<dbReference type="Proteomes" id="UP000798662">
    <property type="component" value="Chromosome 2"/>
</dbReference>
<reference evidence="1" key="1">
    <citation type="submission" date="2019-11" db="EMBL/GenBank/DDBJ databases">
        <title>Nori genome reveals adaptations in red seaweeds to the harsh intertidal environment.</title>
        <authorList>
            <person name="Wang D."/>
            <person name="Mao Y."/>
        </authorList>
    </citation>
    <scope>NUCLEOTIDE SEQUENCE</scope>
    <source>
        <tissue evidence="1">Gametophyte</tissue>
    </source>
</reference>
<evidence type="ECO:0000313" key="1">
    <source>
        <dbReference type="EMBL" id="KAK1864915.1"/>
    </source>
</evidence>
<name>A0ACC3C3X2_PYRYE</name>